<feature type="transmembrane region" description="Helical" evidence="15">
    <location>
        <begin position="307"/>
        <end position="326"/>
    </location>
</feature>
<dbReference type="GO" id="GO:0007234">
    <property type="term" value="P:osmosensory signaling via phosphorelay pathway"/>
    <property type="evidence" value="ECO:0007669"/>
    <property type="project" value="TreeGrafter"/>
</dbReference>
<dbReference type="InterPro" id="IPR003660">
    <property type="entry name" value="HAMP_dom"/>
</dbReference>
<dbReference type="NCBIfam" id="TIGR00229">
    <property type="entry name" value="sensory_box"/>
    <property type="match status" value="1"/>
</dbReference>
<dbReference type="GO" id="GO:0005886">
    <property type="term" value="C:plasma membrane"/>
    <property type="evidence" value="ECO:0007669"/>
    <property type="project" value="UniProtKB-SubCell"/>
</dbReference>
<evidence type="ECO:0000256" key="3">
    <source>
        <dbReference type="ARBA" id="ARBA00012438"/>
    </source>
</evidence>
<dbReference type="Gene3D" id="3.30.565.10">
    <property type="entry name" value="Histidine kinase-like ATPase, C-terminal domain"/>
    <property type="match status" value="1"/>
</dbReference>
<feature type="transmembrane region" description="Helical" evidence="15">
    <location>
        <begin position="12"/>
        <end position="34"/>
    </location>
</feature>
<dbReference type="Gene3D" id="6.10.340.10">
    <property type="match status" value="1"/>
</dbReference>
<keyword evidence="12" id="KW-0902">Two-component regulatory system</keyword>
<dbReference type="InterPro" id="IPR036890">
    <property type="entry name" value="HATPase_C_sf"/>
</dbReference>
<dbReference type="GO" id="GO:0000155">
    <property type="term" value="F:phosphorelay sensor kinase activity"/>
    <property type="evidence" value="ECO:0007669"/>
    <property type="project" value="InterPro"/>
</dbReference>
<evidence type="ECO:0000256" key="15">
    <source>
        <dbReference type="SAM" id="Phobius"/>
    </source>
</evidence>
<evidence type="ECO:0000256" key="9">
    <source>
        <dbReference type="ARBA" id="ARBA00022777"/>
    </source>
</evidence>
<dbReference type="GO" id="GO:0030295">
    <property type="term" value="F:protein kinase activator activity"/>
    <property type="evidence" value="ECO:0007669"/>
    <property type="project" value="TreeGrafter"/>
</dbReference>
<dbReference type="RefSeq" id="WP_186911495.1">
    <property type="nucleotide sequence ID" value="NZ_JACOFV010000004.1"/>
</dbReference>
<name>A0A923HKY9_9BURK</name>
<dbReference type="SUPFAM" id="SSF47384">
    <property type="entry name" value="Homodimeric domain of signal transducing histidine kinase"/>
    <property type="match status" value="1"/>
</dbReference>
<dbReference type="Pfam" id="PF02743">
    <property type="entry name" value="dCache_1"/>
    <property type="match status" value="1"/>
</dbReference>
<keyword evidence="5" id="KW-0597">Phosphoprotein</keyword>
<dbReference type="SMART" id="SM00387">
    <property type="entry name" value="HATPase_c"/>
    <property type="match status" value="1"/>
</dbReference>
<dbReference type="AlphaFoldDB" id="A0A923HKY9"/>
<dbReference type="Gene3D" id="3.30.450.20">
    <property type="entry name" value="PAS domain"/>
    <property type="match status" value="2"/>
</dbReference>
<dbReference type="Proteomes" id="UP000634011">
    <property type="component" value="Unassembled WGS sequence"/>
</dbReference>
<dbReference type="InterPro" id="IPR033479">
    <property type="entry name" value="dCache_1"/>
</dbReference>
<evidence type="ECO:0000256" key="4">
    <source>
        <dbReference type="ARBA" id="ARBA00022475"/>
    </source>
</evidence>
<dbReference type="InterPro" id="IPR035965">
    <property type="entry name" value="PAS-like_dom_sf"/>
</dbReference>
<evidence type="ECO:0000313" key="19">
    <source>
        <dbReference type="EMBL" id="MBC3861561.1"/>
    </source>
</evidence>
<sequence>MKLKFIKFNIIYKLIGYLVIVSILPLLIFAVSSYDVVQETILDLTSGYSSQLVNNQRDYLQLQLQQVDNLASRIATIDKIGEVAARTDALNEMKRDAYDDLSTQAEIRQNLNLYSSLKGVASIDFYTAKGHRFYVGETLSEPEVNKHVRDTMYRTALASDGALQWLSVGNKLYPASDSEKLLTAYKIVWRYSSETQLSEPVGMLLINCSTSYLFDHFSKVDLGRGSYMVVTDADGRVVYAPDKKIVGQNMPESLANWLKSGNEKSALHIDNRDYLVSLATIKNQGWHLFGVIPQETLLAPMRRLTQLVGLLIVLSSIIILLASHLFRRNMVAPIQEISKGFRRIQEQKNDLVEHLPVPASRDEISELVVWFNAFVDAHKMRLQYEEELRESQYKFASIFQQAPIPLGLVRIENGQFVDVNDVWLAQFEFSREEIIGNTSFELNVWVDLNERQAMLDQIKQTQATRIEVRQRAKSGRILICILSGRPIKIHEERLFIFSAVDITRQRETEKEIQEINQQLESRVQSRTLKLQETNEELYEALESLKLTKSELVRSEKLAALGSLVAGIAHELNTPIGNSVTVASTLHDDTRDLRRSVKEGNLRRSAIETYFDIIEKGTELLLRNLGNAHDLIASFKQVAADQASNQRRSFDLKETIEGIMVTLVPMYKKTAFVMTSDLAPGIKMNSYPGPLGQVLTNLVTNALTHAFEERRQGTMRLTTRLIDETHAELVFSDDGLGIPTENLARVFDPFFTTKLGQGGSGLGLNIVYNIVTSVLGGTVQLESEVGVGTCFIITLPLTPVALEALTQQGL</sequence>
<dbReference type="PROSITE" id="PS50885">
    <property type="entry name" value="HAMP"/>
    <property type="match status" value="1"/>
</dbReference>
<evidence type="ECO:0000256" key="13">
    <source>
        <dbReference type="ARBA" id="ARBA00023136"/>
    </source>
</evidence>
<dbReference type="GO" id="GO:0005524">
    <property type="term" value="F:ATP binding"/>
    <property type="evidence" value="ECO:0007669"/>
    <property type="project" value="UniProtKB-KW"/>
</dbReference>
<feature type="domain" description="Histidine kinase" evidence="16">
    <location>
        <begin position="566"/>
        <end position="798"/>
    </location>
</feature>
<keyword evidence="20" id="KW-1185">Reference proteome</keyword>
<comment type="caution">
    <text evidence="19">The sequence shown here is derived from an EMBL/GenBank/DDBJ whole genome shotgun (WGS) entry which is preliminary data.</text>
</comment>
<dbReference type="PANTHER" id="PTHR42878">
    <property type="entry name" value="TWO-COMPONENT HISTIDINE KINASE"/>
    <property type="match status" value="1"/>
</dbReference>
<feature type="domain" description="HAMP" evidence="18">
    <location>
        <begin position="328"/>
        <end position="383"/>
    </location>
</feature>
<feature type="coiled-coil region" evidence="14">
    <location>
        <begin position="502"/>
        <end position="536"/>
    </location>
</feature>
<dbReference type="Gene3D" id="1.10.287.130">
    <property type="match status" value="1"/>
</dbReference>
<keyword evidence="11 15" id="KW-1133">Transmembrane helix</keyword>
<evidence type="ECO:0000313" key="20">
    <source>
        <dbReference type="Proteomes" id="UP000634011"/>
    </source>
</evidence>
<comment type="catalytic activity">
    <reaction evidence="1">
        <text>ATP + protein L-histidine = ADP + protein N-phospho-L-histidine.</text>
        <dbReference type="EC" id="2.7.13.3"/>
    </reaction>
</comment>
<accession>A0A923HKY9</accession>
<dbReference type="SUPFAM" id="SSF55785">
    <property type="entry name" value="PYP-like sensor domain (PAS domain)"/>
    <property type="match status" value="1"/>
</dbReference>
<evidence type="ECO:0000256" key="7">
    <source>
        <dbReference type="ARBA" id="ARBA00022692"/>
    </source>
</evidence>
<keyword evidence="7 15" id="KW-0812">Transmembrane</keyword>
<keyword evidence="6" id="KW-0808">Transferase</keyword>
<reference evidence="19" key="1">
    <citation type="submission" date="2020-08" db="EMBL/GenBank/DDBJ databases">
        <title>Novel species isolated from subtropical streams in China.</title>
        <authorList>
            <person name="Lu H."/>
        </authorList>
    </citation>
    <scope>NUCLEOTIDE SEQUENCE</scope>
    <source>
        <strain evidence="19">KACC 12607</strain>
    </source>
</reference>
<dbReference type="EC" id="2.7.13.3" evidence="3"/>
<dbReference type="Pfam" id="PF13426">
    <property type="entry name" value="PAS_9"/>
    <property type="match status" value="1"/>
</dbReference>
<keyword evidence="4" id="KW-1003">Cell membrane</keyword>
<evidence type="ECO:0000256" key="8">
    <source>
        <dbReference type="ARBA" id="ARBA00022741"/>
    </source>
</evidence>
<comment type="subcellular location">
    <subcellularLocation>
        <location evidence="2">Cell membrane</location>
        <topology evidence="2">Multi-pass membrane protein</topology>
    </subcellularLocation>
</comment>
<dbReference type="InterPro" id="IPR050351">
    <property type="entry name" value="BphY/WalK/GraS-like"/>
</dbReference>
<dbReference type="InterPro" id="IPR004358">
    <property type="entry name" value="Sig_transdc_His_kin-like_C"/>
</dbReference>
<evidence type="ECO:0000256" key="14">
    <source>
        <dbReference type="SAM" id="Coils"/>
    </source>
</evidence>
<keyword evidence="13 15" id="KW-0472">Membrane</keyword>
<evidence type="ECO:0000259" key="17">
    <source>
        <dbReference type="PROSITE" id="PS50113"/>
    </source>
</evidence>
<evidence type="ECO:0000259" key="16">
    <source>
        <dbReference type="PROSITE" id="PS50109"/>
    </source>
</evidence>
<evidence type="ECO:0000256" key="6">
    <source>
        <dbReference type="ARBA" id="ARBA00022679"/>
    </source>
</evidence>
<keyword evidence="9" id="KW-0418">Kinase</keyword>
<evidence type="ECO:0000256" key="2">
    <source>
        <dbReference type="ARBA" id="ARBA00004651"/>
    </source>
</evidence>
<dbReference type="PANTHER" id="PTHR42878:SF7">
    <property type="entry name" value="SENSOR HISTIDINE KINASE GLRK"/>
    <property type="match status" value="1"/>
</dbReference>
<protein>
    <recommendedName>
        <fullName evidence="3">histidine kinase</fullName>
        <ecNumber evidence="3">2.7.13.3</ecNumber>
    </recommendedName>
</protein>
<dbReference type="PROSITE" id="PS50113">
    <property type="entry name" value="PAC"/>
    <property type="match status" value="1"/>
</dbReference>
<keyword evidence="14" id="KW-0175">Coiled coil</keyword>
<gene>
    <name evidence="19" type="ORF">H8K32_05560</name>
</gene>
<dbReference type="InterPro" id="IPR036097">
    <property type="entry name" value="HisK_dim/P_sf"/>
</dbReference>
<dbReference type="SMART" id="SM00304">
    <property type="entry name" value="HAMP"/>
    <property type="match status" value="1"/>
</dbReference>
<dbReference type="InterPro" id="IPR000014">
    <property type="entry name" value="PAS"/>
</dbReference>
<dbReference type="InterPro" id="IPR000700">
    <property type="entry name" value="PAS-assoc_C"/>
</dbReference>
<dbReference type="CDD" id="cd12912">
    <property type="entry name" value="PDC2_MCP_like"/>
    <property type="match status" value="1"/>
</dbReference>
<dbReference type="SUPFAM" id="SSF55874">
    <property type="entry name" value="ATPase domain of HSP90 chaperone/DNA topoisomerase II/histidine kinase"/>
    <property type="match status" value="1"/>
</dbReference>
<dbReference type="InterPro" id="IPR003594">
    <property type="entry name" value="HATPase_dom"/>
</dbReference>
<feature type="domain" description="PAC" evidence="17">
    <location>
        <begin position="464"/>
        <end position="514"/>
    </location>
</feature>
<dbReference type="CDD" id="cd06225">
    <property type="entry name" value="HAMP"/>
    <property type="match status" value="1"/>
</dbReference>
<dbReference type="PRINTS" id="PR00344">
    <property type="entry name" value="BCTRLSENSOR"/>
</dbReference>
<evidence type="ECO:0000256" key="1">
    <source>
        <dbReference type="ARBA" id="ARBA00000085"/>
    </source>
</evidence>
<dbReference type="EMBL" id="JACOFV010000004">
    <property type="protein sequence ID" value="MBC3861561.1"/>
    <property type="molecule type" value="Genomic_DNA"/>
</dbReference>
<dbReference type="Pfam" id="PF00672">
    <property type="entry name" value="HAMP"/>
    <property type="match status" value="1"/>
</dbReference>
<evidence type="ECO:0000256" key="5">
    <source>
        <dbReference type="ARBA" id="ARBA00022553"/>
    </source>
</evidence>
<dbReference type="InterPro" id="IPR005467">
    <property type="entry name" value="His_kinase_dom"/>
</dbReference>
<evidence type="ECO:0000256" key="12">
    <source>
        <dbReference type="ARBA" id="ARBA00023012"/>
    </source>
</evidence>
<proteinExistence type="predicted"/>
<keyword evidence="10" id="KW-0067">ATP-binding</keyword>
<dbReference type="PROSITE" id="PS50109">
    <property type="entry name" value="HIS_KIN"/>
    <property type="match status" value="1"/>
</dbReference>
<dbReference type="Pfam" id="PF02518">
    <property type="entry name" value="HATPase_c"/>
    <property type="match status" value="1"/>
</dbReference>
<evidence type="ECO:0000259" key="18">
    <source>
        <dbReference type="PROSITE" id="PS50885"/>
    </source>
</evidence>
<organism evidence="19 20">
    <name type="scientific">Undibacterium jejuense</name>
    <dbReference type="NCBI Taxonomy" id="1344949"/>
    <lineage>
        <taxon>Bacteria</taxon>
        <taxon>Pseudomonadati</taxon>
        <taxon>Pseudomonadota</taxon>
        <taxon>Betaproteobacteria</taxon>
        <taxon>Burkholderiales</taxon>
        <taxon>Oxalobacteraceae</taxon>
        <taxon>Undibacterium</taxon>
    </lineage>
</organism>
<dbReference type="SMART" id="SM00091">
    <property type="entry name" value="PAS"/>
    <property type="match status" value="1"/>
</dbReference>
<keyword evidence="8" id="KW-0547">Nucleotide-binding</keyword>
<evidence type="ECO:0000256" key="10">
    <source>
        <dbReference type="ARBA" id="ARBA00022840"/>
    </source>
</evidence>
<evidence type="ECO:0000256" key="11">
    <source>
        <dbReference type="ARBA" id="ARBA00022989"/>
    </source>
</evidence>
<dbReference type="GO" id="GO:0000156">
    <property type="term" value="F:phosphorelay response regulator activity"/>
    <property type="evidence" value="ECO:0007669"/>
    <property type="project" value="TreeGrafter"/>
</dbReference>
<dbReference type="CDD" id="cd00130">
    <property type="entry name" value="PAS"/>
    <property type="match status" value="1"/>
</dbReference>